<protein>
    <submittedName>
        <fullName evidence="1">Uncharacterized protein</fullName>
    </submittedName>
</protein>
<dbReference type="Proteomes" id="UP001152795">
    <property type="component" value="Unassembled WGS sequence"/>
</dbReference>
<gene>
    <name evidence="1" type="ORF">PACLA_8A023793</name>
</gene>
<organism evidence="1 2">
    <name type="scientific">Paramuricea clavata</name>
    <name type="common">Red gorgonian</name>
    <name type="synonym">Violescent sea-whip</name>
    <dbReference type="NCBI Taxonomy" id="317549"/>
    <lineage>
        <taxon>Eukaryota</taxon>
        <taxon>Metazoa</taxon>
        <taxon>Cnidaria</taxon>
        <taxon>Anthozoa</taxon>
        <taxon>Octocorallia</taxon>
        <taxon>Malacalcyonacea</taxon>
        <taxon>Plexauridae</taxon>
        <taxon>Paramuricea</taxon>
    </lineage>
</organism>
<proteinExistence type="predicted"/>
<name>A0A7D9EH76_PARCT</name>
<reference evidence="1" key="1">
    <citation type="submission" date="2020-04" db="EMBL/GenBank/DDBJ databases">
        <authorList>
            <person name="Alioto T."/>
            <person name="Alioto T."/>
            <person name="Gomez Garrido J."/>
        </authorList>
    </citation>
    <scope>NUCLEOTIDE SEQUENCE</scope>
    <source>
        <strain evidence="1">A484AB</strain>
    </source>
</reference>
<evidence type="ECO:0000313" key="2">
    <source>
        <dbReference type="Proteomes" id="UP001152795"/>
    </source>
</evidence>
<keyword evidence="2" id="KW-1185">Reference proteome</keyword>
<comment type="caution">
    <text evidence="1">The sequence shown here is derived from an EMBL/GenBank/DDBJ whole genome shotgun (WGS) entry which is preliminary data.</text>
</comment>
<evidence type="ECO:0000313" key="1">
    <source>
        <dbReference type="EMBL" id="CAB4010516.1"/>
    </source>
</evidence>
<dbReference type="AlphaFoldDB" id="A0A7D9EH76"/>
<accession>A0A7D9EH76</accession>
<sequence length="56" mass="6352">MSDEEASEITNAGEQKLEGDIEKEISKLKYFLEETNEIIQAKDYGEMEAINNRAGK</sequence>
<dbReference type="OrthoDB" id="5978662at2759"/>
<dbReference type="EMBL" id="CACRXK020006813">
    <property type="protein sequence ID" value="CAB4010516.1"/>
    <property type="molecule type" value="Genomic_DNA"/>
</dbReference>